<dbReference type="SUPFAM" id="SSF52540">
    <property type="entry name" value="P-loop containing nucleoside triphosphate hydrolases"/>
    <property type="match status" value="1"/>
</dbReference>
<accession>A0A8I0DNA1</accession>
<dbReference type="PANTHER" id="PTHR30258">
    <property type="entry name" value="TYPE II SECRETION SYSTEM PROTEIN GSPE-RELATED"/>
    <property type="match status" value="1"/>
</dbReference>
<dbReference type="GO" id="GO:0016887">
    <property type="term" value="F:ATP hydrolysis activity"/>
    <property type="evidence" value="ECO:0007669"/>
    <property type="project" value="TreeGrafter"/>
</dbReference>
<evidence type="ECO:0000256" key="1">
    <source>
        <dbReference type="ARBA" id="ARBA00006611"/>
    </source>
</evidence>
<evidence type="ECO:0000313" key="5">
    <source>
        <dbReference type="EMBL" id="MBC5640194.1"/>
    </source>
</evidence>
<keyword evidence="2" id="KW-0547">Nucleotide-binding</keyword>
<keyword evidence="3" id="KW-0067">ATP-binding</keyword>
<dbReference type="AlphaFoldDB" id="A0A8I0DNA1"/>
<dbReference type="PROSITE" id="PS00662">
    <property type="entry name" value="T2SP_E"/>
    <property type="match status" value="1"/>
</dbReference>
<dbReference type="CDD" id="cd01129">
    <property type="entry name" value="PulE-GspE-like"/>
    <property type="match status" value="1"/>
</dbReference>
<organism evidence="5 6">
    <name type="scientific">Clostridium lentum</name>
    <dbReference type="NCBI Taxonomy" id="2763037"/>
    <lineage>
        <taxon>Bacteria</taxon>
        <taxon>Bacillati</taxon>
        <taxon>Bacillota</taxon>
        <taxon>Clostridia</taxon>
        <taxon>Eubacteriales</taxon>
        <taxon>Clostridiaceae</taxon>
        <taxon>Clostridium</taxon>
    </lineage>
</organism>
<proteinExistence type="inferred from homology"/>
<dbReference type="InterPro" id="IPR001482">
    <property type="entry name" value="T2SS/T4SS_dom"/>
</dbReference>
<reference evidence="5" key="1">
    <citation type="submission" date="2020-08" db="EMBL/GenBank/DDBJ databases">
        <title>Genome public.</title>
        <authorList>
            <person name="Liu C."/>
            <person name="Sun Q."/>
        </authorList>
    </citation>
    <scope>NUCLEOTIDE SEQUENCE</scope>
    <source>
        <strain evidence="5">NSJ-42</strain>
    </source>
</reference>
<name>A0A8I0DNA1_9CLOT</name>
<dbReference type="GO" id="GO:0005524">
    <property type="term" value="F:ATP binding"/>
    <property type="evidence" value="ECO:0007669"/>
    <property type="project" value="UniProtKB-KW"/>
</dbReference>
<sequence>MLNYVNKSEVNVVTLEDPVEVIINGVNQMMVNSKEGVSFANGLRSIMRQDPDVIMVGEVRDEETAVMAVRAALTGHKVYTTIHSTEPREVYLRLEEMGIKSYLIRESLVGIISQRLIKMLCDSCKEEEIITYTGSRAKIYKRGIGCEKCNFTGYLGRALIISINEITKDVKKKLVKIYDDNTILTNIQMVDNLNNLLINGKISRLDYMEFIDREELEFDYEGSFKTEG</sequence>
<evidence type="ECO:0000256" key="3">
    <source>
        <dbReference type="ARBA" id="ARBA00022840"/>
    </source>
</evidence>
<feature type="domain" description="Bacterial type II secretion system protein E" evidence="4">
    <location>
        <begin position="47"/>
        <end position="61"/>
    </location>
</feature>
<dbReference type="Proteomes" id="UP000662088">
    <property type="component" value="Unassembled WGS sequence"/>
</dbReference>
<dbReference type="PANTHER" id="PTHR30258:SF3">
    <property type="entry name" value="SLL1921 PROTEIN"/>
    <property type="match status" value="1"/>
</dbReference>
<dbReference type="Pfam" id="PF00437">
    <property type="entry name" value="T2SSE"/>
    <property type="match status" value="1"/>
</dbReference>
<dbReference type="EMBL" id="JACOOQ010000010">
    <property type="protein sequence ID" value="MBC5640194.1"/>
    <property type="molecule type" value="Genomic_DNA"/>
</dbReference>
<evidence type="ECO:0000313" key="6">
    <source>
        <dbReference type="Proteomes" id="UP000662088"/>
    </source>
</evidence>
<dbReference type="InterPro" id="IPR027417">
    <property type="entry name" value="P-loop_NTPase"/>
</dbReference>
<evidence type="ECO:0000259" key="4">
    <source>
        <dbReference type="PROSITE" id="PS00662"/>
    </source>
</evidence>
<comment type="caution">
    <text evidence="5">The sequence shown here is derived from an EMBL/GenBank/DDBJ whole genome shotgun (WGS) entry which is preliminary data.</text>
</comment>
<comment type="similarity">
    <text evidence="1">Belongs to the GSP E family.</text>
</comment>
<keyword evidence="6" id="KW-1185">Reference proteome</keyword>
<protein>
    <submittedName>
        <fullName evidence="5">Flp pilus assembly complex ATPase component TadA</fullName>
    </submittedName>
</protein>
<dbReference type="Gene3D" id="3.40.50.300">
    <property type="entry name" value="P-loop containing nucleotide triphosphate hydrolases"/>
    <property type="match status" value="1"/>
</dbReference>
<gene>
    <name evidence="5" type="primary">tadA</name>
    <name evidence="5" type="ORF">H8R92_07065</name>
</gene>
<evidence type="ECO:0000256" key="2">
    <source>
        <dbReference type="ARBA" id="ARBA00022741"/>
    </source>
</evidence>
<dbReference type="GO" id="GO:0005886">
    <property type="term" value="C:plasma membrane"/>
    <property type="evidence" value="ECO:0007669"/>
    <property type="project" value="TreeGrafter"/>
</dbReference>